<dbReference type="Gene3D" id="1.10.287.950">
    <property type="entry name" value="Methyl-accepting chemotaxis protein"/>
    <property type="match status" value="1"/>
</dbReference>
<evidence type="ECO:0000256" key="2">
    <source>
        <dbReference type="ARBA" id="ARBA00029447"/>
    </source>
</evidence>
<evidence type="ECO:0000256" key="4">
    <source>
        <dbReference type="SAM" id="Phobius"/>
    </source>
</evidence>
<keyword evidence="4" id="KW-0472">Membrane</keyword>
<evidence type="ECO:0000256" key="1">
    <source>
        <dbReference type="ARBA" id="ARBA00023224"/>
    </source>
</evidence>
<keyword evidence="4" id="KW-0812">Transmembrane</keyword>
<keyword evidence="1 3" id="KW-0807">Transducer</keyword>
<dbReference type="Proteomes" id="UP000095743">
    <property type="component" value="Chromosome"/>
</dbReference>
<comment type="similarity">
    <text evidence="2">Belongs to the methyl-accepting chemotaxis (MCP) protein family.</text>
</comment>
<proteinExistence type="inferred from homology"/>
<protein>
    <recommendedName>
        <fullName evidence="5">Methyl-accepting transducer domain-containing protein</fullName>
    </recommendedName>
</protein>
<sequence length="631" mass="71602">MDEQTTKILDKIPFFRKQRKISKNTVRHQRRFLFPKANFGMVFLRKKASDSLNAKNPFKELIKRLPYFKRKITVQKKENVAKLSQDKVIHKQIYRSFIILTVLILMVSITASFSLYTSNGNLKKVEHLISHQVMTASQIQMETLQLHVIFQGYLTRNYSIGDVKKKLEEIHEGLTTLHNAIVTNDNNAESKEITEEIVRYEEVYARLEEYADKLPITYADTAQATKDTIVLLSLDRIEKMKESANLLKQYTLNYTTPIIHNIHDQNDLYARVSIIMTFAALIIALYFVYTITGNVKAFRNHIHQRTKELVSEADEMIRIASDVRHDAVISDQHLSELSRDIEVLVAGTDEIASAVEEVNRGINDVGLLNESLAQSTESTIVFVEKTQSDLTQFNEKLEDRLGNVQGIIEHLHGSLSEIMEASDNVVQLTDKINNINRILTDITSISKQTNLLALNASIEAARAGEYGRGFTVVAEEIRNLSNQSSQSALEIEKIIKDLIGQSSVTVKKLNQSTQIAVASVTETKQITAIFHEVSGIFRDIVKDINSIKELSDLVSENSAKTNHETDQIRTYSQSITERIQQFISSIQQFAGVVIEVTNTTKDSLEGVQHQFKLLETQKDNIENIYQTVKGL</sequence>
<dbReference type="EMBL" id="CP017269">
    <property type="protein sequence ID" value="AOT71687.1"/>
    <property type="molecule type" value="Genomic_DNA"/>
</dbReference>
<dbReference type="Pfam" id="PF00015">
    <property type="entry name" value="MCPsignal"/>
    <property type="match status" value="1"/>
</dbReference>
<dbReference type="AlphaFoldDB" id="A0A1D8GLA6"/>
<dbReference type="SUPFAM" id="SSF58104">
    <property type="entry name" value="Methyl-accepting chemotaxis protein (MCP) signaling domain"/>
    <property type="match status" value="2"/>
</dbReference>
<evidence type="ECO:0000256" key="3">
    <source>
        <dbReference type="PROSITE-ProRule" id="PRU00284"/>
    </source>
</evidence>
<keyword evidence="4" id="KW-1133">Transmembrane helix</keyword>
<dbReference type="RefSeq" id="WP_069979789.1">
    <property type="nucleotide sequence ID" value="NZ_CP017269.1"/>
</dbReference>
<dbReference type="InterPro" id="IPR004089">
    <property type="entry name" value="MCPsignal_dom"/>
</dbReference>
<evidence type="ECO:0000313" key="7">
    <source>
        <dbReference type="Proteomes" id="UP000095743"/>
    </source>
</evidence>
<feature type="transmembrane region" description="Helical" evidence="4">
    <location>
        <begin position="268"/>
        <end position="289"/>
    </location>
</feature>
<dbReference type="PRINTS" id="PR00260">
    <property type="entry name" value="CHEMTRNSDUCR"/>
</dbReference>
<dbReference type="PANTHER" id="PTHR32089:SF112">
    <property type="entry name" value="LYSOZYME-LIKE PROTEIN-RELATED"/>
    <property type="match status" value="1"/>
</dbReference>
<dbReference type="PROSITE" id="PS50111">
    <property type="entry name" value="CHEMOTAXIS_TRANSDUC_2"/>
    <property type="match status" value="1"/>
</dbReference>
<gene>
    <name evidence="6" type="ORF">Gferi_20395</name>
</gene>
<organism evidence="6 7">
    <name type="scientific">Geosporobacter ferrireducens</name>
    <dbReference type="NCBI Taxonomy" id="1424294"/>
    <lineage>
        <taxon>Bacteria</taxon>
        <taxon>Bacillati</taxon>
        <taxon>Bacillota</taxon>
        <taxon>Clostridia</taxon>
        <taxon>Peptostreptococcales</taxon>
        <taxon>Thermotaleaceae</taxon>
        <taxon>Geosporobacter</taxon>
    </lineage>
</organism>
<evidence type="ECO:0000259" key="5">
    <source>
        <dbReference type="PROSITE" id="PS50111"/>
    </source>
</evidence>
<dbReference type="InterPro" id="IPR004090">
    <property type="entry name" value="Chemotax_Me-accpt_rcpt"/>
</dbReference>
<dbReference type="SMART" id="SM00283">
    <property type="entry name" value="MA"/>
    <property type="match status" value="1"/>
</dbReference>
<dbReference type="OrthoDB" id="2542987at2"/>
<dbReference type="GO" id="GO:0007165">
    <property type="term" value="P:signal transduction"/>
    <property type="evidence" value="ECO:0007669"/>
    <property type="project" value="UniProtKB-KW"/>
</dbReference>
<keyword evidence="7" id="KW-1185">Reference proteome</keyword>
<dbReference type="KEGG" id="gfe:Gferi_20395"/>
<name>A0A1D8GLA6_9FIRM</name>
<dbReference type="GO" id="GO:0016020">
    <property type="term" value="C:membrane"/>
    <property type="evidence" value="ECO:0007669"/>
    <property type="project" value="InterPro"/>
</dbReference>
<dbReference type="STRING" id="1424294.Gferi_20395"/>
<dbReference type="PANTHER" id="PTHR32089">
    <property type="entry name" value="METHYL-ACCEPTING CHEMOTAXIS PROTEIN MCPB"/>
    <property type="match status" value="1"/>
</dbReference>
<evidence type="ECO:0000313" key="6">
    <source>
        <dbReference type="EMBL" id="AOT71687.1"/>
    </source>
</evidence>
<accession>A0A1D8GLA6</accession>
<reference evidence="6 7" key="1">
    <citation type="submission" date="2016-09" db="EMBL/GenBank/DDBJ databases">
        <title>Genomic analysis reveals versatility of anaerobic energy metabolism of Geosporobacter ferrireducens IRF9 of phylum Firmicutes.</title>
        <authorList>
            <person name="Kim S.-J."/>
        </authorList>
    </citation>
    <scope>NUCLEOTIDE SEQUENCE [LARGE SCALE GENOMIC DNA]</scope>
    <source>
        <strain evidence="6 7">IRF9</strain>
    </source>
</reference>
<feature type="transmembrane region" description="Helical" evidence="4">
    <location>
        <begin position="97"/>
        <end position="116"/>
    </location>
</feature>
<dbReference type="GO" id="GO:0004888">
    <property type="term" value="F:transmembrane signaling receptor activity"/>
    <property type="evidence" value="ECO:0007669"/>
    <property type="project" value="InterPro"/>
</dbReference>
<feature type="domain" description="Methyl-accepting transducer" evidence="5">
    <location>
        <begin position="326"/>
        <end position="572"/>
    </location>
</feature>
<dbReference type="GO" id="GO:0006935">
    <property type="term" value="P:chemotaxis"/>
    <property type="evidence" value="ECO:0007669"/>
    <property type="project" value="InterPro"/>
</dbReference>